<dbReference type="Proteomes" id="UP000491334">
    <property type="component" value="Unassembled WGS sequence"/>
</dbReference>
<dbReference type="Pfam" id="PF01381">
    <property type="entry name" value="HTH_3"/>
    <property type="match status" value="1"/>
</dbReference>
<protein>
    <submittedName>
        <fullName evidence="2 4">Transcriptional regulator</fullName>
    </submittedName>
</protein>
<dbReference type="InterPro" id="IPR001387">
    <property type="entry name" value="Cro/C1-type_HTH"/>
</dbReference>
<dbReference type="SMART" id="SM00530">
    <property type="entry name" value="HTH_XRE"/>
    <property type="match status" value="1"/>
</dbReference>
<dbReference type="Proteomes" id="UP000257074">
    <property type="component" value="Unassembled WGS sequence"/>
</dbReference>
<dbReference type="PROSITE" id="PS50943">
    <property type="entry name" value="HTH_CROC1"/>
    <property type="match status" value="1"/>
</dbReference>
<dbReference type="RefSeq" id="WP_080669997.1">
    <property type="nucleotide sequence ID" value="NZ_JADMOK010000005.1"/>
</dbReference>
<dbReference type="GO" id="GO:0003677">
    <property type="term" value="F:DNA binding"/>
    <property type="evidence" value="ECO:0007669"/>
    <property type="project" value="InterPro"/>
</dbReference>
<evidence type="ECO:0000259" key="1">
    <source>
        <dbReference type="PROSITE" id="PS50943"/>
    </source>
</evidence>
<dbReference type="CDD" id="cd00093">
    <property type="entry name" value="HTH_XRE"/>
    <property type="match status" value="1"/>
</dbReference>
<dbReference type="EMBL" id="WDZP01000023">
    <property type="protein sequence ID" value="KAB6916832.1"/>
    <property type="molecule type" value="Genomic_DNA"/>
</dbReference>
<reference evidence="4 5" key="1">
    <citation type="journal article" date="2017" name="Anaerobe">
        <title>Quantification, isolation and characterization of Bifidobacterium from the vaginal microbiomes of reproductive aged women.</title>
        <authorList>
            <person name="Freitas A.C."/>
            <person name="Hill J.E."/>
        </authorList>
    </citation>
    <scope>NUCLEOTIDE SEQUENCE [LARGE SCALE GENOMIC DNA]</scope>
    <source>
        <strain evidence="4 5">N6D05</strain>
    </source>
</reference>
<dbReference type="AlphaFoldDB" id="A0A3D8U0A7"/>
<evidence type="ECO:0000313" key="7">
    <source>
        <dbReference type="Proteomes" id="UP000491334"/>
    </source>
</evidence>
<proteinExistence type="predicted"/>
<evidence type="ECO:0000313" key="2">
    <source>
        <dbReference type="EMBL" id="KAB6913912.1"/>
    </source>
</evidence>
<reference evidence="6 7" key="2">
    <citation type="journal article" date="2019" name="Nat. Med.">
        <title>A library of human gut bacterial isolates paired with longitudinal multiomics data enables mechanistic microbiome research.</title>
        <authorList>
            <person name="Poyet M."/>
            <person name="Groussin M."/>
            <person name="Gibbons S.M."/>
            <person name="Avila-Pacheco J."/>
            <person name="Jiang X."/>
            <person name="Kearney S.M."/>
            <person name="Perrotta A.R."/>
            <person name="Berdy B."/>
            <person name="Zhao S."/>
            <person name="Lieberman T.D."/>
            <person name="Swanson P.K."/>
            <person name="Smith M."/>
            <person name="Roesemann S."/>
            <person name="Alexander J.E."/>
            <person name="Rich S.A."/>
            <person name="Livny J."/>
            <person name="Vlamakis H."/>
            <person name="Clish C."/>
            <person name="Bullock K."/>
            <person name="Deik A."/>
            <person name="Scott J."/>
            <person name="Pierce K.A."/>
            <person name="Xavier R.J."/>
            <person name="Alm E.J."/>
        </authorList>
    </citation>
    <scope>NUCLEOTIDE SEQUENCE [LARGE SCALE GENOMIC DNA]</scope>
    <source>
        <strain evidence="2 6">BIOML-A283</strain>
        <strain evidence="3 7">BIOML-A284</strain>
    </source>
</reference>
<evidence type="ECO:0000313" key="3">
    <source>
        <dbReference type="EMBL" id="KAB6916832.1"/>
    </source>
</evidence>
<sequence length="79" mass="8915">MVDNCIREYRVKRGWTQQQLADKVDGVNQPRIAAWETGIRDFGDTSLNVAIKVANALRLSNPRRLLEAPSESKENTSES</sequence>
<dbReference type="Gene3D" id="1.10.260.40">
    <property type="entry name" value="lambda repressor-like DNA-binding domains"/>
    <property type="match status" value="1"/>
</dbReference>
<evidence type="ECO:0000313" key="6">
    <source>
        <dbReference type="Proteomes" id="UP000481350"/>
    </source>
</evidence>
<accession>A0A3D8U0A7</accession>
<feature type="domain" description="HTH cro/C1-type" evidence="1">
    <location>
        <begin position="6"/>
        <end position="65"/>
    </location>
</feature>
<dbReference type="EMBL" id="WDZO01000004">
    <property type="protein sequence ID" value="KAB6913912.1"/>
    <property type="molecule type" value="Genomic_DNA"/>
</dbReference>
<dbReference type="SUPFAM" id="SSF47413">
    <property type="entry name" value="lambda repressor-like DNA-binding domains"/>
    <property type="match status" value="1"/>
</dbReference>
<organism evidence="4 5">
    <name type="scientific">Bifidobacterium longum</name>
    <dbReference type="NCBI Taxonomy" id="216816"/>
    <lineage>
        <taxon>Bacteria</taxon>
        <taxon>Bacillati</taxon>
        <taxon>Actinomycetota</taxon>
        <taxon>Actinomycetes</taxon>
        <taxon>Bifidobacteriales</taxon>
        <taxon>Bifidobacteriaceae</taxon>
        <taxon>Bifidobacterium</taxon>
    </lineage>
</organism>
<comment type="caution">
    <text evidence="4">The sequence shown here is derived from an EMBL/GenBank/DDBJ whole genome shotgun (WGS) entry which is preliminary data.</text>
</comment>
<evidence type="ECO:0000313" key="4">
    <source>
        <dbReference type="EMBL" id="RDX09114.1"/>
    </source>
</evidence>
<name>A0A3D8U0A7_BIFLN</name>
<dbReference type="EMBL" id="NJNR01000019">
    <property type="protein sequence ID" value="RDX09114.1"/>
    <property type="molecule type" value="Genomic_DNA"/>
</dbReference>
<dbReference type="Proteomes" id="UP000481350">
    <property type="component" value="Unassembled WGS sequence"/>
</dbReference>
<dbReference type="InterPro" id="IPR010982">
    <property type="entry name" value="Lambda_DNA-bd_dom_sf"/>
</dbReference>
<evidence type="ECO:0000313" key="5">
    <source>
        <dbReference type="Proteomes" id="UP000257074"/>
    </source>
</evidence>
<gene>
    <name evidence="4" type="ORF">CE169_04780</name>
    <name evidence="2" type="ORF">GBJ98_02570</name>
    <name evidence="3" type="ORF">GBK06_09160</name>
</gene>